<proteinExistence type="inferred from homology"/>
<comment type="subcellular location">
    <subcellularLocation>
        <location evidence="1">Membrane</location>
        <topology evidence="1">Multi-pass membrane protein</topology>
    </subcellularLocation>
</comment>
<dbReference type="RefSeq" id="WP_105074853.1">
    <property type="nucleotide sequence ID" value="NZ_PPGH01000038.1"/>
</dbReference>
<protein>
    <submittedName>
        <fullName evidence="7">DUF423 domain-containing protein</fullName>
    </submittedName>
</protein>
<evidence type="ECO:0000256" key="3">
    <source>
        <dbReference type="ARBA" id="ARBA00022692"/>
    </source>
</evidence>
<evidence type="ECO:0000313" key="8">
    <source>
        <dbReference type="Proteomes" id="UP000239936"/>
    </source>
</evidence>
<keyword evidence="4 6" id="KW-1133">Transmembrane helix</keyword>
<evidence type="ECO:0000256" key="1">
    <source>
        <dbReference type="ARBA" id="ARBA00004141"/>
    </source>
</evidence>
<feature type="transmembrane region" description="Helical" evidence="6">
    <location>
        <begin position="73"/>
        <end position="91"/>
    </location>
</feature>
<evidence type="ECO:0000313" key="7">
    <source>
        <dbReference type="EMBL" id="PQJ94886.1"/>
    </source>
</evidence>
<organism evidence="7 8">
    <name type="scientific">Chromatium okenii</name>
    <dbReference type="NCBI Taxonomy" id="61644"/>
    <lineage>
        <taxon>Bacteria</taxon>
        <taxon>Pseudomonadati</taxon>
        <taxon>Pseudomonadota</taxon>
        <taxon>Gammaproteobacteria</taxon>
        <taxon>Chromatiales</taxon>
        <taxon>Chromatiaceae</taxon>
        <taxon>Chromatium</taxon>
    </lineage>
</organism>
<keyword evidence="8" id="KW-1185">Reference proteome</keyword>
<dbReference type="PANTHER" id="PTHR43461:SF1">
    <property type="entry name" value="TRANSMEMBRANE PROTEIN 256"/>
    <property type="match status" value="1"/>
</dbReference>
<dbReference type="OrthoDB" id="9802121at2"/>
<dbReference type="EMBL" id="PPGH01000038">
    <property type="protein sequence ID" value="PQJ94886.1"/>
    <property type="molecule type" value="Genomic_DNA"/>
</dbReference>
<dbReference type="Proteomes" id="UP000239936">
    <property type="component" value="Unassembled WGS sequence"/>
</dbReference>
<gene>
    <name evidence="7" type="ORF">CXB77_17250</name>
</gene>
<dbReference type="Pfam" id="PF04241">
    <property type="entry name" value="DUF423"/>
    <property type="match status" value="1"/>
</dbReference>
<comment type="caution">
    <text evidence="7">The sequence shown here is derived from an EMBL/GenBank/DDBJ whole genome shotgun (WGS) entry which is preliminary data.</text>
</comment>
<evidence type="ECO:0000256" key="2">
    <source>
        <dbReference type="ARBA" id="ARBA00009694"/>
    </source>
</evidence>
<evidence type="ECO:0000256" key="4">
    <source>
        <dbReference type="ARBA" id="ARBA00022989"/>
    </source>
</evidence>
<dbReference type="GO" id="GO:0005886">
    <property type="term" value="C:plasma membrane"/>
    <property type="evidence" value="ECO:0007669"/>
    <property type="project" value="TreeGrafter"/>
</dbReference>
<evidence type="ECO:0000256" key="5">
    <source>
        <dbReference type="ARBA" id="ARBA00023136"/>
    </source>
</evidence>
<feature type="transmembrane region" description="Helical" evidence="6">
    <location>
        <begin position="6"/>
        <end position="26"/>
    </location>
</feature>
<reference evidence="7 8" key="1">
    <citation type="submission" date="2018-01" db="EMBL/GenBank/DDBJ databases">
        <title>The complete genome sequence of Chromatium okenii LaCa, a purple sulfur bacterium with a turbulent life.</title>
        <authorList>
            <person name="Luedin S.M."/>
            <person name="Liechti N."/>
            <person name="Storelli N."/>
            <person name="Danza F."/>
            <person name="Wittwer M."/>
            <person name="Pothier J.F."/>
            <person name="Tonolla M.A."/>
        </authorList>
    </citation>
    <scope>NUCLEOTIDE SEQUENCE [LARGE SCALE GENOMIC DNA]</scope>
    <source>
        <strain evidence="7 8">LaCa</strain>
    </source>
</reference>
<keyword evidence="5 6" id="KW-0472">Membrane</keyword>
<feature type="transmembrane region" description="Helical" evidence="6">
    <location>
        <begin position="103"/>
        <end position="123"/>
    </location>
</feature>
<sequence length="133" mass="13768">MNQAQLWLTIGAINGGVTVALGAFGAHGLKNRVPPELLANWLTATNYLGIHALVILICGLVLLQLPAARLVNAAGWAFLLGSVLFSGSLYVMTLTGIRQLGMITPIGGVALIIGWTLLALGVWRSAAAINGGI</sequence>
<dbReference type="PANTHER" id="PTHR43461">
    <property type="entry name" value="TRANSMEMBRANE PROTEIN 256"/>
    <property type="match status" value="1"/>
</dbReference>
<keyword evidence="3 6" id="KW-0812">Transmembrane</keyword>
<name>A0A2S7XMK5_9GAMM</name>
<dbReference type="AlphaFoldDB" id="A0A2S7XMK5"/>
<comment type="similarity">
    <text evidence="2">Belongs to the UPF0382 family.</text>
</comment>
<evidence type="ECO:0000256" key="6">
    <source>
        <dbReference type="SAM" id="Phobius"/>
    </source>
</evidence>
<accession>A0A2S7XMK5</accession>
<dbReference type="InterPro" id="IPR006696">
    <property type="entry name" value="DUF423"/>
</dbReference>
<feature type="transmembrane region" description="Helical" evidence="6">
    <location>
        <begin position="47"/>
        <end position="67"/>
    </location>
</feature>